<dbReference type="GeneID" id="19686854"/>
<dbReference type="RefSeq" id="YP_009042340.1">
    <property type="nucleotide sequence ID" value="NC_024354.1"/>
</dbReference>
<gene>
    <name evidence="1" type="ORF">CR8_103</name>
</gene>
<reference evidence="1 2" key="1">
    <citation type="submission" date="2013-04" db="EMBL/GenBank/DDBJ databases">
        <title>Complete Genome Sequence of Cronobacter sakazakii Bacteriophage CR8.</title>
        <authorList>
            <person name="Kim Y."/>
            <person name="Shin H."/>
            <person name="Ryu S."/>
        </authorList>
    </citation>
    <scope>NUCLEOTIDE SEQUENCE [LARGE SCALE GENOMIC DNA]</scope>
</reference>
<evidence type="ECO:0000313" key="1">
    <source>
        <dbReference type="EMBL" id="AIA64633.1"/>
    </source>
</evidence>
<accession>A0A060AMC4</accession>
<organism evidence="1 2">
    <name type="scientific">Cronobacter phage CR8</name>
    <dbReference type="NCBI Taxonomy" id="1327934"/>
    <lineage>
        <taxon>Viruses</taxon>
        <taxon>Duplodnaviria</taxon>
        <taxon>Heunggongvirae</taxon>
        <taxon>Uroviricota</taxon>
        <taxon>Caudoviricetes</taxon>
        <taxon>Vequintavirinae</taxon>
        <taxon>Certrevirus</taxon>
        <taxon>Certrevirus CR8</taxon>
    </lineage>
</organism>
<dbReference type="EMBL" id="KC954774">
    <property type="protein sequence ID" value="AIA64633.1"/>
    <property type="molecule type" value="Genomic_DNA"/>
</dbReference>
<keyword evidence="2" id="KW-1185">Reference proteome</keyword>
<dbReference type="KEGG" id="vg:19686854"/>
<name>A0A060AMC4_9CAUD</name>
<proteinExistence type="predicted"/>
<protein>
    <submittedName>
        <fullName evidence="1">Uncharacterized protein</fullName>
    </submittedName>
</protein>
<sequence length="78" mass="8995">MRKYIDGDREDKYSSTTAVVEPRGYRQIVLAVRRTGGPCCLGEEFMYLSREKARELAQVLNDMADQLFFEEQRSNANA</sequence>
<evidence type="ECO:0000313" key="2">
    <source>
        <dbReference type="Proteomes" id="UP000026984"/>
    </source>
</evidence>
<dbReference type="Proteomes" id="UP000026984">
    <property type="component" value="Segment"/>
</dbReference>